<dbReference type="PANTHER" id="PTHR34796">
    <property type="entry name" value="EXPRESSED PROTEIN"/>
    <property type="match status" value="1"/>
</dbReference>
<evidence type="ECO:0000313" key="1">
    <source>
        <dbReference type="EMBL" id="SVB28596.1"/>
    </source>
</evidence>
<evidence type="ECO:0008006" key="2">
    <source>
        <dbReference type="Google" id="ProtNLM"/>
    </source>
</evidence>
<dbReference type="SUPFAM" id="SSF140663">
    <property type="entry name" value="TTHA0068-like"/>
    <property type="match status" value="1"/>
</dbReference>
<organism evidence="1">
    <name type="scientific">marine metagenome</name>
    <dbReference type="NCBI Taxonomy" id="408172"/>
    <lineage>
        <taxon>unclassified sequences</taxon>
        <taxon>metagenomes</taxon>
        <taxon>ecological metagenomes</taxon>
    </lineage>
</organism>
<proteinExistence type="predicted"/>
<dbReference type="EMBL" id="UINC01035727">
    <property type="protein sequence ID" value="SVB28596.1"/>
    <property type="molecule type" value="Genomic_DNA"/>
</dbReference>
<protein>
    <recommendedName>
        <fullName evidence="2">DUF309 domain-containing protein</fullName>
    </recommendedName>
</protein>
<name>A0A382CR19_9ZZZZ</name>
<dbReference type="AlphaFoldDB" id="A0A382CR19"/>
<dbReference type="Pfam" id="PF03745">
    <property type="entry name" value="DUF309"/>
    <property type="match status" value="1"/>
</dbReference>
<dbReference type="Gene3D" id="1.10.3450.10">
    <property type="entry name" value="TTHA0068-like"/>
    <property type="match status" value="1"/>
</dbReference>
<accession>A0A382CR19</accession>
<reference evidence="1" key="1">
    <citation type="submission" date="2018-05" db="EMBL/GenBank/DDBJ databases">
        <authorList>
            <person name="Lanie J.A."/>
            <person name="Ng W.-L."/>
            <person name="Kazmierczak K.M."/>
            <person name="Andrzejewski T.M."/>
            <person name="Davidsen T.M."/>
            <person name="Wayne K.J."/>
            <person name="Tettelin H."/>
            <person name="Glass J.I."/>
            <person name="Rusch D."/>
            <person name="Podicherti R."/>
            <person name="Tsui H.-C.T."/>
            <person name="Winkler M.E."/>
        </authorList>
    </citation>
    <scope>NUCLEOTIDE SEQUENCE</scope>
</reference>
<dbReference type="InterPro" id="IPR005500">
    <property type="entry name" value="DUF309"/>
</dbReference>
<dbReference type="PANTHER" id="PTHR34796:SF1">
    <property type="entry name" value="EXPRESSED PROTEIN"/>
    <property type="match status" value="1"/>
</dbReference>
<dbReference type="InterPro" id="IPR023203">
    <property type="entry name" value="TTHA0068_sf"/>
</dbReference>
<sequence length="112" mass="13261">MFQTGLEHYHSRDFFRAHEVWEELWSEYYLADRKFIQGLIQLSVSFVHFGNGNMNGAKSLLRKCTEKFESFFGIHRGINVQILLDNMEQVRRAYEVANVPDDFDWNLVPSLD</sequence>
<gene>
    <name evidence="1" type="ORF">METZ01_LOCUS181450</name>
</gene>